<feature type="coiled-coil region" evidence="4">
    <location>
        <begin position="98"/>
        <end position="149"/>
    </location>
</feature>
<evidence type="ECO:0000259" key="5">
    <source>
        <dbReference type="PROSITE" id="PS50913"/>
    </source>
</evidence>
<dbReference type="PROSITE" id="PS50913">
    <property type="entry name" value="GRIP"/>
    <property type="match status" value="1"/>
</dbReference>
<dbReference type="AlphaFoldDB" id="A0A8C6EW95"/>
<feature type="coiled-coil region" evidence="4">
    <location>
        <begin position="3"/>
        <end position="30"/>
    </location>
</feature>
<dbReference type="InterPro" id="IPR000237">
    <property type="entry name" value="GRIP_dom"/>
</dbReference>
<keyword evidence="2" id="KW-0333">Golgi apparatus</keyword>
<dbReference type="GO" id="GO:0006888">
    <property type="term" value="P:endoplasmic reticulum to Golgi vesicle-mediated transport"/>
    <property type="evidence" value="ECO:0007669"/>
    <property type="project" value="TreeGrafter"/>
</dbReference>
<dbReference type="PANTHER" id="PTHR18921">
    <property type="entry name" value="MYOSIN HEAVY CHAIN - RELATED"/>
    <property type="match status" value="1"/>
</dbReference>
<dbReference type="PANTHER" id="PTHR18921:SF2">
    <property type="entry name" value="THYROID RECEPTOR-INTERACTING PROTEIN 11"/>
    <property type="match status" value="1"/>
</dbReference>
<dbReference type="GeneTree" id="ENSGT00710000106769"/>
<proteinExistence type="predicted"/>
<keyword evidence="3 4" id="KW-0175">Coiled coil</keyword>
<evidence type="ECO:0000256" key="2">
    <source>
        <dbReference type="ARBA" id="ARBA00023034"/>
    </source>
</evidence>
<dbReference type="Proteomes" id="UP000694407">
    <property type="component" value="Unplaced"/>
</dbReference>
<dbReference type="GO" id="GO:0031267">
    <property type="term" value="F:small GTPase binding"/>
    <property type="evidence" value="ECO:0007669"/>
    <property type="project" value="TreeGrafter"/>
</dbReference>
<name>A0A8C6EW95_MARMA</name>
<feature type="domain" description="GRIP" evidence="5">
    <location>
        <begin position="254"/>
        <end position="303"/>
    </location>
</feature>
<feature type="coiled-coil region" evidence="4">
    <location>
        <begin position="179"/>
        <end position="213"/>
    </location>
</feature>
<protein>
    <recommendedName>
        <fullName evidence="5">GRIP domain-containing protein</fullName>
    </recommendedName>
</protein>
<dbReference type="Ensembl" id="ENSMMMT00000023482.1">
    <property type="protein sequence ID" value="ENSMMMP00000020668.1"/>
    <property type="gene ID" value="ENSMMMG00000018224.1"/>
</dbReference>
<organism evidence="6 7">
    <name type="scientific">Marmota marmota marmota</name>
    <name type="common">Alpine marmot</name>
    <dbReference type="NCBI Taxonomy" id="9994"/>
    <lineage>
        <taxon>Eukaryota</taxon>
        <taxon>Metazoa</taxon>
        <taxon>Chordata</taxon>
        <taxon>Craniata</taxon>
        <taxon>Vertebrata</taxon>
        <taxon>Euteleostomi</taxon>
        <taxon>Mammalia</taxon>
        <taxon>Eutheria</taxon>
        <taxon>Euarchontoglires</taxon>
        <taxon>Glires</taxon>
        <taxon>Rodentia</taxon>
        <taxon>Sciuromorpha</taxon>
        <taxon>Sciuridae</taxon>
        <taxon>Xerinae</taxon>
        <taxon>Marmotini</taxon>
        <taxon>Marmota</taxon>
    </lineage>
</organism>
<evidence type="ECO:0000313" key="6">
    <source>
        <dbReference type="Ensembl" id="ENSMMMP00000020668.1"/>
    </source>
</evidence>
<reference evidence="6" key="2">
    <citation type="submission" date="2025-09" db="UniProtKB">
        <authorList>
            <consortium name="Ensembl"/>
        </authorList>
    </citation>
    <scope>IDENTIFICATION</scope>
</reference>
<evidence type="ECO:0000256" key="4">
    <source>
        <dbReference type="SAM" id="Coils"/>
    </source>
</evidence>
<comment type="subcellular location">
    <subcellularLocation>
        <location evidence="1">Golgi apparatus membrane</location>
        <topology evidence="1">Peripheral membrane protein</topology>
    </subcellularLocation>
</comment>
<dbReference type="GO" id="GO:0000139">
    <property type="term" value="C:Golgi membrane"/>
    <property type="evidence" value="ECO:0007669"/>
    <property type="project" value="UniProtKB-SubCell"/>
</dbReference>
<evidence type="ECO:0000256" key="3">
    <source>
        <dbReference type="ARBA" id="ARBA00023054"/>
    </source>
</evidence>
<keyword evidence="7" id="KW-1185">Reference proteome</keyword>
<dbReference type="GO" id="GO:0007030">
    <property type="term" value="P:Golgi organization"/>
    <property type="evidence" value="ECO:0007669"/>
    <property type="project" value="TreeGrafter"/>
</dbReference>
<evidence type="ECO:0000256" key="1">
    <source>
        <dbReference type="ARBA" id="ARBA00004395"/>
    </source>
</evidence>
<evidence type="ECO:0000313" key="7">
    <source>
        <dbReference type="Proteomes" id="UP000694407"/>
    </source>
</evidence>
<accession>A0A8C6EW95</accession>
<sequence>MDISQLKGKNEKMIETSQEKEMEYQALQENNMKFSVILLEQEYKCHFMKEQALAFEQLLLEKEYGKAGDLSQLLKALESMQEKTILFHQERDQVTLSLKHQQMAHRTLEQEVQHLRDKELHLKQEVQSLRTAEKRERNLREKFTLLKEKLLSSSNASHQASVQVEAFQQEEKAMYSTELEKERQHTTEWKEKAENLEREVLLLQERLGEANRVMDSATRLTQQFHREEEQIEQSELPSEILDDAQKKLMNLENGTEGKVDKALMRNLFIGHFQKPKNQRPKVLRLMGSILGIQKEEMEQLLNGDDGGVTKWMTSWLAGGSQCVLNTPLTPNEQPGLNSSFSELFVKFLETEFHSSIPSPKFSARAMKFLDSRGRRKERANVPRSVKEAAEFRAGKREAVNPFLAPCSAAVPLISLAGLGPGGPGNLLLNPIADFMPTFTPLPVSLDNSQFKVILKPEMS</sequence>
<reference evidence="6" key="1">
    <citation type="submission" date="2025-08" db="UniProtKB">
        <authorList>
            <consortium name="Ensembl"/>
        </authorList>
    </citation>
    <scope>IDENTIFICATION</scope>
</reference>